<dbReference type="SUPFAM" id="SSF53335">
    <property type="entry name" value="S-adenosyl-L-methionine-dependent methyltransferases"/>
    <property type="match status" value="1"/>
</dbReference>
<gene>
    <name evidence="1" type="ORF">GCM10023332_01490</name>
</gene>
<evidence type="ECO:0000313" key="1">
    <source>
        <dbReference type="EMBL" id="GAA4854007.1"/>
    </source>
</evidence>
<protein>
    <recommendedName>
        <fullName evidence="3">Class I SAM-dependent methyltransferase</fullName>
    </recommendedName>
</protein>
<proteinExistence type="predicted"/>
<dbReference type="CDD" id="cd02440">
    <property type="entry name" value="AdoMet_MTases"/>
    <property type="match status" value="1"/>
</dbReference>
<name>A0ABP9DV53_9GAMM</name>
<evidence type="ECO:0000313" key="2">
    <source>
        <dbReference type="Proteomes" id="UP001501323"/>
    </source>
</evidence>
<reference evidence="2" key="1">
    <citation type="journal article" date="2019" name="Int. J. Syst. Evol. Microbiol.">
        <title>The Global Catalogue of Microorganisms (GCM) 10K type strain sequencing project: providing services to taxonomists for standard genome sequencing and annotation.</title>
        <authorList>
            <consortium name="The Broad Institute Genomics Platform"/>
            <consortium name="The Broad Institute Genome Sequencing Center for Infectious Disease"/>
            <person name="Wu L."/>
            <person name="Ma J."/>
        </authorList>
    </citation>
    <scope>NUCLEOTIDE SEQUENCE [LARGE SCALE GENOMIC DNA]</scope>
    <source>
        <strain evidence="2">JCM 18392</strain>
    </source>
</reference>
<comment type="caution">
    <text evidence="1">The sequence shown here is derived from an EMBL/GenBank/DDBJ whole genome shotgun (WGS) entry which is preliminary data.</text>
</comment>
<dbReference type="Pfam" id="PF13489">
    <property type="entry name" value="Methyltransf_23"/>
    <property type="match status" value="1"/>
</dbReference>
<dbReference type="InterPro" id="IPR029063">
    <property type="entry name" value="SAM-dependent_MTases_sf"/>
</dbReference>
<evidence type="ECO:0008006" key="3">
    <source>
        <dbReference type="Google" id="ProtNLM"/>
    </source>
</evidence>
<organism evidence="1 2">
    <name type="scientific">Luteimonas vadosa</name>
    <dbReference type="NCBI Taxonomy" id="1165507"/>
    <lineage>
        <taxon>Bacteria</taxon>
        <taxon>Pseudomonadati</taxon>
        <taxon>Pseudomonadota</taxon>
        <taxon>Gammaproteobacteria</taxon>
        <taxon>Lysobacterales</taxon>
        <taxon>Lysobacteraceae</taxon>
        <taxon>Luteimonas</taxon>
    </lineage>
</organism>
<dbReference type="RefSeq" id="WP_345293588.1">
    <property type="nucleotide sequence ID" value="NZ_BAABJY010000001.1"/>
</dbReference>
<accession>A0ABP9DV53</accession>
<sequence>MTQFDYSGTELDVFQHAINWKRYWAQAISPYLGPDVLDVGAGIGATAVNLKEHRFNKWVELEPDPVLAKRIVELRDRGGIPAQVEVRNGSIADLAPDECFDTVLYIDVLEHIEDDRAEVARAMQHVKPGGHVVVLSPAHDYLYTEFDRQIGHFRRYNAQGLRTIAPDGSTVSICKYLDSVGMLASLANRLLLKSGSPTMNQIKAWDRLMVPVSMRLDPLLGYRLGKSIVCVYTKLPR</sequence>
<dbReference type="Gene3D" id="3.40.50.150">
    <property type="entry name" value="Vaccinia Virus protein VP39"/>
    <property type="match status" value="1"/>
</dbReference>
<dbReference type="Proteomes" id="UP001501323">
    <property type="component" value="Unassembled WGS sequence"/>
</dbReference>
<dbReference type="EMBL" id="BAABJY010000001">
    <property type="protein sequence ID" value="GAA4854007.1"/>
    <property type="molecule type" value="Genomic_DNA"/>
</dbReference>
<keyword evidence="2" id="KW-1185">Reference proteome</keyword>